<dbReference type="PANTHER" id="PTHR21183:SF18">
    <property type="entry name" value="LARGE RIBOSOMAL SUBUNIT PROTEIN UL29M"/>
    <property type="match status" value="1"/>
</dbReference>
<dbReference type="Pfam" id="PF06984">
    <property type="entry name" value="MRP-L47"/>
    <property type="match status" value="1"/>
</dbReference>
<evidence type="ECO:0000313" key="10">
    <source>
        <dbReference type="Proteomes" id="UP000186594"/>
    </source>
</evidence>
<dbReference type="EMBL" id="LXFE01004361">
    <property type="protein sequence ID" value="OLL21721.1"/>
    <property type="molecule type" value="Genomic_DNA"/>
</dbReference>
<keyword evidence="5" id="KW-0687">Ribonucleoprotein</keyword>
<evidence type="ECO:0000313" key="9">
    <source>
        <dbReference type="EMBL" id="OLL21721.1"/>
    </source>
</evidence>
<keyword evidence="3 9" id="KW-0689">Ribosomal protein</keyword>
<evidence type="ECO:0000256" key="5">
    <source>
        <dbReference type="ARBA" id="ARBA00023274"/>
    </source>
</evidence>
<sequence length="215" mass="25359">MQTLTHLGLFSITRQIASSRSRFLHSTSLLLGTSRKTGLNPNRRPLPTPAFLEQPKKEDDPDHPLWGFFWDKKALISPQGLDQCGRPWTAAELREKSFQDLHNLWYICLKELNRISSQFHERKRIAIVVGEEHLRSRKSKVKCTMQRIKHVLTERHNAWREARHLRKEKLWEGDSRIKHRSQDIDRGPNLEEQDKEMRLLDKVEELNNSGMKDRA</sequence>
<proteinExistence type="inferred from homology"/>
<dbReference type="PANTHER" id="PTHR21183">
    <property type="entry name" value="RIBOSOMAL PROTEIN L47, MITOCHONDRIAL-RELATED"/>
    <property type="match status" value="1"/>
</dbReference>
<dbReference type="OrthoDB" id="270763at2759"/>
<dbReference type="Proteomes" id="UP000186594">
    <property type="component" value="Unassembled WGS sequence"/>
</dbReference>
<evidence type="ECO:0000256" key="4">
    <source>
        <dbReference type="ARBA" id="ARBA00023128"/>
    </source>
</evidence>
<dbReference type="GO" id="GO:0005762">
    <property type="term" value="C:mitochondrial large ribosomal subunit"/>
    <property type="evidence" value="ECO:0007669"/>
    <property type="project" value="TreeGrafter"/>
</dbReference>
<comment type="caution">
    <text evidence="9">The sequence shown here is derived from an EMBL/GenBank/DDBJ whole genome shotgun (WGS) entry which is preliminary data.</text>
</comment>
<dbReference type="AlphaFoldDB" id="A0A1U7LGR9"/>
<comment type="similarity">
    <text evidence="2">Belongs to the universal ribosomal protein uL29 family.</text>
</comment>
<accession>A0A1U7LGR9</accession>
<dbReference type="InterPro" id="IPR038340">
    <property type="entry name" value="MRP-L47_sf"/>
</dbReference>
<dbReference type="STRING" id="1198029.A0A1U7LGR9"/>
<feature type="region of interest" description="Disordered" evidence="8">
    <location>
        <begin position="35"/>
        <end position="59"/>
    </location>
</feature>
<keyword evidence="4" id="KW-0496">Mitochondrion</keyword>
<protein>
    <recommendedName>
        <fullName evidence="6">Large ribosomal subunit protein uL29m</fullName>
    </recommendedName>
    <alternativeName>
        <fullName evidence="7">54S ribosomal protein L4, mitochondrial</fullName>
    </alternativeName>
</protein>
<name>A0A1U7LGR9_NEOID</name>
<dbReference type="Gene3D" id="6.10.330.20">
    <property type="match status" value="1"/>
</dbReference>
<reference evidence="9 10" key="1">
    <citation type="submission" date="2016-04" db="EMBL/GenBank/DDBJ databases">
        <title>Evolutionary innovation and constraint leading to complex multicellularity in the Ascomycota.</title>
        <authorList>
            <person name="Cisse O."/>
            <person name="Nguyen A."/>
            <person name="Hewitt D.A."/>
            <person name="Jedd G."/>
            <person name="Stajich J.E."/>
        </authorList>
    </citation>
    <scope>NUCLEOTIDE SEQUENCE [LARGE SCALE GENOMIC DNA]</scope>
    <source>
        <strain evidence="9 10">DAH-3</strain>
    </source>
</reference>
<organism evidence="9 10">
    <name type="scientific">Neolecta irregularis (strain DAH-3)</name>
    <dbReference type="NCBI Taxonomy" id="1198029"/>
    <lineage>
        <taxon>Eukaryota</taxon>
        <taxon>Fungi</taxon>
        <taxon>Dikarya</taxon>
        <taxon>Ascomycota</taxon>
        <taxon>Taphrinomycotina</taxon>
        <taxon>Neolectales</taxon>
        <taxon>Neolectaceae</taxon>
        <taxon>Neolecta</taxon>
    </lineage>
</organism>
<evidence type="ECO:0000256" key="7">
    <source>
        <dbReference type="ARBA" id="ARBA00035399"/>
    </source>
</evidence>
<evidence type="ECO:0000256" key="3">
    <source>
        <dbReference type="ARBA" id="ARBA00022980"/>
    </source>
</evidence>
<evidence type="ECO:0000256" key="1">
    <source>
        <dbReference type="ARBA" id="ARBA00004173"/>
    </source>
</evidence>
<evidence type="ECO:0000256" key="2">
    <source>
        <dbReference type="ARBA" id="ARBA00009254"/>
    </source>
</evidence>
<dbReference type="InterPro" id="IPR010729">
    <property type="entry name" value="Ribosomal_uL29_mit"/>
</dbReference>
<dbReference type="GO" id="GO:0032543">
    <property type="term" value="P:mitochondrial translation"/>
    <property type="evidence" value="ECO:0007669"/>
    <property type="project" value="TreeGrafter"/>
</dbReference>
<comment type="subcellular location">
    <subcellularLocation>
        <location evidence="1">Mitochondrion</location>
    </subcellularLocation>
</comment>
<evidence type="ECO:0000256" key="6">
    <source>
        <dbReference type="ARBA" id="ARBA00035289"/>
    </source>
</evidence>
<keyword evidence="10" id="KW-1185">Reference proteome</keyword>
<evidence type="ECO:0000256" key="8">
    <source>
        <dbReference type="SAM" id="MobiDB-lite"/>
    </source>
</evidence>
<gene>
    <name evidence="9" type="ORF">NEOLI_001688</name>
</gene>
<dbReference type="GO" id="GO:0003735">
    <property type="term" value="F:structural constituent of ribosome"/>
    <property type="evidence" value="ECO:0007669"/>
    <property type="project" value="InterPro"/>
</dbReference>